<feature type="compositionally biased region" description="Basic and acidic residues" evidence="1">
    <location>
        <begin position="912"/>
        <end position="928"/>
    </location>
</feature>
<proteinExistence type="predicted"/>
<feature type="region of interest" description="Disordered" evidence="1">
    <location>
        <begin position="587"/>
        <end position="758"/>
    </location>
</feature>
<feature type="region of interest" description="Disordered" evidence="1">
    <location>
        <begin position="1259"/>
        <end position="1322"/>
    </location>
</feature>
<keyword evidence="4" id="KW-1185">Reference proteome</keyword>
<comment type="caution">
    <text evidence="3">The sequence shown here is derived from an EMBL/GenBank/DDBJ whole genome shotgun (WGS) entry which is preliminary data.</text>
</comment>
<feature type="region of interest" description="Disordered" evidence="1">
    <location>
        <begin position="234"/>
        <end position="253"/>
    </location>
</feature>
<feature type="compositionally biased region" description="Low complexity" evidence="1">
    <location>
        <begin position="1163"/>
        <end position="1175"/>
    </location>
</feature>
<feature type="region of interest" description="Disordered" evidence="1">
    <location>
        <begin position="858"/>
        <end position="1029"/>
    </location>
</feature>
<dbReference type="EMBL" id="CAICTM010000827">
    <property type="protein sequence ID" value="CAB9517069.1"/>
    <property type="molecule type" value="Genomic_DNA"/>
</dbReference>
<organism evidence="3 4">
    <name type="scientific">Seminavis robusta</name>
    <dbReference type="NCBI Taxonomy" id="568900"/>
    <lineage>
        <taxon>Eukaryota</taxon>
        <taxon>Sar</taxon>
        <taxon>Stramenopiles</taxon>
        <taxon>Ochrophyta</taxon>
        <taxon>Bacillariophyta</taxon>
        <taxon>Bacillariophyceae</taxon>
        <taxon>Bacillariophycidae</taxon>
        <taxon>Naviculales</taxon>
        <taxon>Naviculaceae</taxon>
        <taxon>Seminavis</taxon>
    </lineage>
</organism>
<feature type="region of interest" description="Disordered" evidence="1">
    <location>
        <begin position="539"/>
        <end position="568"/>
    </location>
</feature>
<reference evidence="3" key="1">
    <citation type="submission" date="2020-06" db="EMBL/GenBank/DDBJ databases">
        <authorList>
            <consortium name="Plant Systems Biology data submission"/>
        </authorList>
    </citation>
    <scope>NUCLEOTIDE SEQUENCE</scope>
    <source>
        <strain evidence="3">D6</strain>
    </source>
</reference>
<feature type="region of interest" description="Disordered" evidence="1">
    <location>
        <begin position="271"/>
        <end position="367"/>
    </location>
</feature>
<feature type="compositionally biased region" description="Basic and acidic residues" evidence="1">
    <location>
        <begin position="618"/>
        <end position="637"/>
    </location>
</feature>
<feature type="compositionally biased region" description="Basic and acidic residues" evidence="1">
    <location>
        <begin position="647"/>
        <end position="665"/>
    </location>
</feature>
<feature type="compositionally biased region" description="Basic and acidic residues" evidence="1">
    <location>
        <begin position="740"/>
        <end position="749"/>
    </location>
</feature>
<feature type="compositionally biased region" description="Basic and acidic residues" evidence="1">
    <location>
        <begin position="693"/>
        <end position="726"/>
    </location>
</feature>
<dbReference type="PANTHER" id="PTHR45615:SF80">
    <property type="entry name" value="GRIP DOMAIN-CONTAINING PROTEIN"/>
    <property type="match status" value="1"/>
</dbReference>
<keyword evidence="2" id="KW-0472">Membrane</keyword>
<evidence type="ECO:0000313" key="3">
    <source>
        <dbReference type="EMBL" id="CAB9517069.1"/>
    </source>
</evidence>
<feature type="compositionally biased region" description="Pro residues" evidence="1">
    <location>
        <begin position="1120"/>
        <end position="1148"/>
    </location>
</feature>
<gene>
    <name evidence="3" type="ORF">SEMRO_828_G208000.1</name>
</gene>
<sequence length="1598" mass="175223">MIGNNANAGGDPGGVRDERIVAPDAPATTMEISPAGMELTFQADDPAAFVDSELPDLSQEGSSFREPSKKISFKTAEAMKEGKSEGYGPLPPPREKPTQFREQFDHLMTRLEDRFQNERLGLEEKHSRELEEAMGYFSLSSGEREAKQQELQMSLLEDIGNMAQQLQELTGTLGADEAMGESLTLPSDPNILEEYAKRMHHLEDHFQREKMQLEQKHASEMEEALGTLKMSREHREAKQVDLQNELSAELGGVEKQLEELNRAKEEYEAKMGNLKRQLSQDDRSSVRPPRADPKLKTISRRLSDVERERDAAKDELRRLKLALQVTQGDAGQTTRKPPPARTSSRPGAAAGGKLSSQEGDKIASLRGRIEAVERDLKEAAQTPGGSSTMKRLREKMKAIEKDLDEAEESTKEHFALEHLRARMEKVEKLLTEGERAAKDWEALEELRHKIGNVDSDLKAVEEAKKEFEALEALRSKMEAVESELKIAEQLANDRENVDGLRQRLGQVERDLGVAEPPADDHGSIDKLLHRLARAETTLEDARASTKASEIAFAMPSPGGRSIERTERDEEVEKILNRLALAERKLKAAKESALRRNPSGGFHRAAAPSDLRPQSATPFDERQSRIRARLQEHLDEASAARQGQERQPSLDDGKPVREAPQTRRTIDAQYMSRPEDPSLQRPRRGDPYNSQHRQARDFRPHGDNARESPSRYEAPREFRSQNPRDYRSMNVDDPGLGQSRAPREKFEESRPLGGFSRDGRYYVEDVHFDRATDPLPNRHSFDAAHTQPPGTADPSLAGTKGQAVQSGTLRPLRRRRAGDIPGAVAGQPKSTNYSVLGDDEDRYKNQLEELKYQRALLSQKLKKAAEEEKKAEDQPPVEPKFSFKEAIRNERNQQSRGKLNPTRNPKPQVAPKKAPEDNREAPVPREIKTGGDPPIQPPADVNGDPPVQVPSLGDDLKSRILARPAVPGRDPTSRDPSAPDPNTQNPNAKTTERGVVDPPDFIDPPATARRRRRAQKKASAANPSDESGIFYPVKYPEPFYDAGSISTAELPTNYEPERGGPPKRVVYVNQGQSSSRKMAQAQDPTPVEPSADLASPPAEQAPQTPNPARAAQGTQSEILQPPGPQKPVHPPPPTPPPPPQSPPSSPLPPEQQAAKPSPRMPANSTSSQFSGSSASESQKRTRPKKPSPQQPQIHVVQPPTAAVQQPIFHQTTVVDGKAAARERREKDQMMRWVIGVLLCLAIVLAAVILVVVVLLRNGTTTQSIPSPAPAPTPSSTSSPTFSTSPPGNQTLFPTGNGTGNATMFPSTMFPTTEGSNSLEQCPPLDSITPLTPNGITQQLSTVGTSFDPTQYGLMSCGIIGELAADGVWFAMIGDGDVVTISTCTQFYPSFDTQLVVFTPVNQTVGCREGLECVTSNDNFCGQQSSVTFIAQENTLYFVYVSGMTAAPQFVSPTEGDFSLTVSTSPEGSCQGAIGPLVPSPSNQLPVIVVGDLLGGTFGVDPCNPDLQTRTGEFWYKVTGTGTIVAASTCHALSNFQARLAVYSGLSCDVLMCVTANDEDCGNGSEINWFAEAGTEYYLLVYTPVFVPDSQFGITIQEIF</sequence>
<feature type="compositionally biased region" description="Basic and acidic residues" evidence="1">
    <location>
        <begin position="880"/>
        <end position="892"/>
    </location>
</feature>
<feature type="compositionally biased region" description="Polar residues" evidence="1">
    <location>
        <begin position="324"/>
        <end position="345"/>
    </location>
</feature>
<feature type="compositionally biased region" description="Polar residues" evidence="1">
    <location>
        <begin position="1286"/>
        <end position="1318"/>
    </location>
</feature>
<feature type="compositionally biased region" description="Basic and acidic residues" evidence="1">
    <location>
        <begin position="358"/>
        <end position="367"/>
    </location>
</feature>
<evidence type="ECO:0000256" key="1">
    <source>
        <dbReference type="SAM" id="MobiDB-lite"/>
    </source>
</evidence>
<accession>A0A9N8EEM5</accession>
<feature type="compositionally biased region" description="Basic and acidic residues" evidence="1">
    <location>
        <begin position="672"/>
        <end position="685"/>
    </location>
</feature>
<keyword evidence="2" id="KW-1133">Transmembrane helix</keyword>
<feature type="region of interest" description="Disordered" evidence="1">
    <location>
        <begin position="770"/>
        <end position="837"/>
    </location>
</feature>
<dbReference type="OrthoDB" id="49494at2759"/>
<dbReference type="Proteomes" id="UP001153069">
    <property type="component" value="Unassembled WGS sequence"/>
</dbReference>
<evidence type="ECO:0000313" key="4">
    <source>
        <dbReference type="Proteomes" id="UP001153069"/>
    </source>
</evidence>
<feature type="compositionally biased region" description="Low complexity" evidence="1">
    <location>
        <begin position="1272"/>
        <end position="1285"/>
    </location>
</feature>
<name>A0A9N8EEM5_9STRA</name>
<feature type="compositionally biased region" description="Polar residues" evidence="1">
    <location>
        <begin position="979"/>
        <end position="988"/>
    </location>
</feature>
<dbReference type="PANTHER" id="PTHR45615">
    <property type="entry name" value="MYOSIN HEAVY CHAIN, NON-MUSCLE"/>
    <property type="match status" value="1"/>
</dbReference>
<feature type="region of interest" description="Disordered" evidence="1">
    <location>
        <begin position="55"/>
        <end position="98"/>
    </location>
</feature>
<feature type="region of interest" description="Disordered" evidence="1">
    <location>
        <begin position="1049"/>
        <end position="1192"/>
    </location>
</feature>
<feature type="compositionally biased region" description="Polar residues" evidence="1">
    <location>
        <begin position="893"/>
        <end position="904"/>
    </location>
</feature>
<feature type="transmembrane region" description="Helical" evidence="2">
    <location>
        <begin position="1231"/>
        <end position="1254"/>
    </location>
</feature>
<keyword evidence="2" id="KW-0812">Transmembrane</keyword>
<evidence type="ECO:0000256" key="2">
    <source>
        <dbReference type="SAM" id="Phobius"/>
    </source>
</evidence>
<protein>
    <submittedName>
        <fullName evidence="3">Uncharacterized protein</fullName>
    </submittedName>
</protein>
<feature type="compositionally biased region" description="Basic and acidic residues" evidence="1">
    <location>
        <begin position="278"/>
        <end position="318"/>
    </location>
</feature>
<feature type="compositionally biased region" description="Basic and acidic residues" evidence="1">
    <location>
        <begin position="862"/>
        <end position="872"/>
    </location>
</feature>